<accession>A0A0F0GF84</accession>
<dbReference type="AlphaFoldDB" id="A0A0F0GF84"/>
<reference evidence="2 3" key="1">
    <citation type="submission" date="2015-02" db="EMBL/GenBank/DDBJ databases">
        <authorList>
            <person name="Ju K.-S."/>
            <person name="Doroghazi J.R."/>
            <person name="Metcalf W."/>
        </authorList>
    </citation>
    <scope>NUCLEOTIDE SEQUENCE [LARGE SCALE GENOMIC DNA]</scope>
    <source>
        <strain evidence="2 3">NRRL B-16140</strain>
    </source>
</reference>
<evidence type="ECO:0000313" key="3">
    <source>
        <dbReference type="Proteomes" id="UP000033393"/>
    </source>
</evidence>
<dbReference type="EMBL" id="JYJG01000361">
    <property type="protein sequence ID" value="KJK42234.1"/>
    <property type="molecule type" value="Genomic_DNA"/>
</dbReference>
<name>A0A0F0GF84_LENAE</name>
<dbReference type="Proteomes" id="UP000033393">
    <property type="component" value="Unassembled WGS sequence"/>
</dbReference>
<sequence>MTGAATASPSPSGAAASTGSGSTTLRATTTGDGATAVGTWETTGASDERLARTVFHSDGSAAGAATSAIDPAGSAGPTACASGARNDGFCQALNPAENDDTGLISGCGATTRCSGGK</sequence>
<comment type="caution">
    <text evidence="2">The sequence shown here is derived from an EMBL/GenBank/DDBJ whole genome shotgun (WGS) entry which is preliminary data.</text>
</comment>
<feature type="region of interest" description="Disordered" evidence="1">
    <location>
        <begin position="1"/>
        <end position="45"/>
    </location>
</feature>
<organism evidence="2 3">
    <name type="scientific">Lentzea aerocolonigenes</name>
    <name type="common">Lechevalieria aerocolonigenes</name>
    <name type="synonym">Saccharothrix aerocolonigenes</name>
    <dbReference type="NCBI Taxonomy" id="68170"/>
    <lineage>
        <taxon>Bacteria</taxon>
        <taxon>Bacillati</taxon>
        <taxon>Actinomycetota</taxon>
        <taxon>Actinomycetes</taxon>
        <taxon>Pseudonocardiales</taxon>
        <taxon>Pseudonocardiaceae</taxon>
        <taxon>Lentzea</taxon>
    </lineage>
</organism>
<dbReference type="OrthoDB" id="10020030at2"/>
<proteinExistence type="predicted"/>
<keyword evidence="3" id="KW-1185">Reference proteome</keyword>
<evidence type="ECO:0000313" key="2">
    <source>
        <dbReference type="EMBL" id="KJK42234.1"/>
    </source>
</evidence>
<feature type="compositionally biased region" description="Low complexity" evidence="1">
    <location>
        <begin position="1"/>
        <end position="36"/>
    </location>
</feature>
<gene>
    <name evidence="2" type="ORF">UK23_37990</name>
</gene>
<evidence type="ECO:0000256" key="1">
    <source>
        <dbReference type="SAM" id="MobiDB-lite"/>
    </source>
</evidence>
<protein>
    <submittedName>
        <fullName evidence="2">Uncharacterized protein</fullName>
    </submittedName>
</protein>